<feature type="chain" id="PRO_5039211010" description="Lipoprotein" evidence="2">
    <location>
        <begin position="19"/>
        <end position="174"/>
    </location>
</feature>
<dbReference type="RefSeq" id="WP_161022839.1">
    <property type="nucleotide sequence ID" value="NZ_CP097639.1"/>
</dbReference>
<feature type="region of interest" description="Disordered" evidence="1">
    <location>
        <begin position="25"/>
        <end position="86"/>
    </location>
</feature>
<dbReference type="Proteomes" id="UP000471678">
    <property type="component" value="Unassembled WGS sequence"/>
</dbReference>
<reference evidence="3 4" key="1">
    <citation type="journal article" date="2020" name="Food Funct.">
        <title>Screening of Lactobacillus salivarius strains from the feces of Chinese populations and the evaluation of their effects against intestinal inflammation in mice.</title>
        <authorList>
            <person name="Zhai Q."/>
            <person name="Shen X."/>
            <person name="Cen S."/>
            <person name="Zhang C."/>
            <person name="Tian F."/>
            <person name="Zhao J."/>
            <person name="Zhang H."/>
            <person name="Xue Y."/>
            <person name="Chen W."/>
        </authorList>
    </citation>
    <scope>NUCLEOTIDE SEQUENCE [LARGE SCALE GENOMIC DNA]</scope>
    <source>
        <strain evidence="3 4">FYNDL5_1.scaf</strain>
    </source>
</reference>
<evidence type="ECO:0000313" key="4">
    <source>
        <dbReference type="Proteomes" id="UP000471678"/>
    </source>
</evidence>
<feature type="signal peptide" evidence="2">
    <location>
        <begin position="1"/>
        <end position="18"/>
    </location>
</feature>
<accession>A0A6N9ITC0</accession>
<evidence type="ECO:0000256" key="1">
    <source>
        <dbReference type="SAM" id="MobiDB-lite"/>
    </source>
</evidence>
<name>A0A6N9ITC0_9LACO</name>
<comment type="caution">
    <text evidence="3">The sequence shown here is derived from an EMBL/GenBank/DDBJ whole genome shotgun (WGS) entry which is preliminary data.</text>
</comment>
<dbReference type="PROSITE" id="PS51257">
    <property type="entry name" value="PROKAR_LIPOPROTEIN"/>
    <property type="match status" value="1"/>
</dbReference>
<gene>
    <name evidence="3" type="ORF">FYL25_08000</name>
</gene>
<evidence type="ECO:0000313" key="3">
    <source>
        <dbReference type="EMBL" id="MYY65337.1"/>
    </source>
</evidence>
<keyword evidence="2" id="KW-0732">Signal</keyword>
<evidence type="ECO:0000256" key="2">
    <source>
        <dbReference type="SAM" id="SignalP"/>
    </source>
</evidence>
<dbReference type="AlphaFoldDB" id="A0A6N9ITC0"/>
<protein>
    <recommendedName>
        <fullName evidence="5">Lipoprotein</fullName>
    </recommendedName>
</protein>
<organism evidence="3 4">
    <name type="scientific">Ligilactobacillus salivarius</name>
    <dbReference type="NCBI Taxonomy" id="1624"/>
    <lineage>
        <taxon>Bacteria</taxon>
        <taxon>Bacillati</taxon>
        <taxon>Bacillota</taxon>
        <taxon>Bacilli</taxon>
        <taxon>Lactobacillales</taxon>
        <taxon>Lactobacillaceae</taxon>
        <taxon>Ligilactobacillus</taxon>
    </lineage>
</organism>
<dbReference type="EMBL" id="VSUB01000010">
    <property type="protein sequence ID" value="MYY65337.1"/>
    <property type="molecule type" value="Genomic_DNA"/>
</dbReference>
<sequence length="174" mass="18124">MRKKLFLIPLFISLFLLGACSNNSTSQNSESSSSSSSVKTSKLVKSSSQKKSSSNKFSSSSQSSSSSSEVANDSSNAIPSSSVSASSSVSVSSQSQDVTTDNNSVLTSFLNASGVQLGNGDIAFITGKNNGMYEIEIRTQSPGSTAVTNLKGIYHYNPTTGSIQKMDPTTGVFN</sequence>
<proteinExistence type="predicted"/>
<evidence type="ECO:0008006" key="5">
    <source>
        <dbReference type="Google" id="ProtNLM"/>
    </source>
</evidence>